<evidence type="ECO:0000256" key="3">
    <source>
        <dbReference type="PROSITE-ProRule" id="PRU00023"/>
    </source>
</evidence>
<feature type="repeat" description="ANK" evidence="3">
    <location>
        <begin position="44"/>
        <end position="65"/>
    </location>
</feature>
<dbReference type="PANTHER" id="PTHR24173:SF74">
    <property type="entry name" value="ANKYRIN REPEAT DOMAIN-CONTAINING PROTEIN 16"/>
    <property type="match status" value="1"/>
</dbReference>
<dbReference type="PROSITE" id="PS50088">
    <property type="entry name" value="ANK_REPEAT"/>
    <property type="match status" value="1"/>
</dbReference>
<keyword evidence="2 3" id="KW-0040">ANK repeat</keyword>
<dbReference type="PROSITE" id="PS50297">
    <property type="entry name" value="ANK_REP_REGION"/>
    <property type="match status" value="1"/>
</dbReference>
<keyword evidence="1" id="KW-0677">Repeat</keyword>
<dbReference type="InterPro" id="IPR036770">
    <property type="entry name" value="Ankyrin_rpt-contain_sf"/>
</dbReference>
<dbReference type="InterPro" id="IPR002110">
    <property type="entry name" value="Ankyrin_rpt"/>
</dbReference>
<evidence type="ECO:0000313" key="6">
    <source>
        <dbReference type="EMBL" id="CAE2228908.1"/>
    </source>
</evidence>
<evidence type="ECO:0000256" key="5">
    <source>
        <dbReference type="SAM" id="SignalP"/>
    </source>
</evidence>
<dbReference type="AlphaFoldDB" id="A0A7S4IGQ3"/>
<sequence>MAGISFMSSLLCTPLHCACYHGHTEIVSMLAQDDRVDINVPNEQGKTALHVACAQGNVDVVGILLTRPEITVNQADEFQSTPLICACRAGDLESVKALLASGNVQTEPTQALDKPLEVAILGGHDEIATELLLHIKSKSLPKPIATRLVAEMCESKQTGAEQLCFRICLLAKCTPEELSNGQLFDTITEKVNQKLKTHWESAKSEDKETSSQNSGKLTVRNKLERRSTAEIPPEVVASNQTKFKQTASMTIPSEPIAIENLIVTQNSVRAPDSIEKLVEVARKGGKFTGICLFSFPDGKIFLHDGHHRVVAIFMSGRMHLEPDEYVIINSTYDDINTVFFEKYFVTPYDPRVEMRHHDFGDFKQHALGLYKEGKEEEARKYVEENRHLYSFPRCMTSINDLIETMERNAVEEEPKSTEN</sequence>
<proteinExistence type="predicted"/>
<dbReference type="SUPFAM" id="SSF48403">
    <property type="entry name" value="Ankyrin repeat"/>
    <property type="match status" value="1"/>
</dbReference>
<dbReference type="Gene3D" id="1.25.40.20">
    <property type="entry name" value="Ankyrin repeat-containing domain"/>
    <property type="match status" value="1"/>
</dbReference>
<evidence type="ECO:0000256" key="4">
    <source>
        <dbReference type="SAM" id="MobiDB-lite"/>
    </source>
</evidence>
<dbReference type="SMART" id="SM00248">
    <property type="entry name" value="ANK"/>
    <property type="match status" value="4"/>
</dbReference>
<dbReference type="EMBL" id="HBKP01017344">
    <property type="protein sequence ID" value="CAE2228908.1"/>
    <property type="molecule type" value="Transcribed_RNA"/>
</dbReference>
<gene>
    <name evidence="6" type="ORF">VSP0166_LOCUS12293</name>
</gene>
<name>A0A7S4IGQ3_9EUKA</name>
<reference evidence="6" key="1">
    <citation type="submission" date="2021-01" db="EMBL/GenBank/DDBJ databases">
        <authorList>
            <person name="Corre E."/>
            <person name="Pelletier E."/>
            <person name="Niang G."/>
            <person name="Scheremetjew M."/>
            <person name="Finn R."/>
            <person name="Kale V."/>
            <person name="Holt S."/>
            <person name="Cochrane G."/>
            <person name="Meng A."/>
            <person name="Brown T."/>
            <person name="Cohen L."/>
        </authorList>
    </citation>
    <scope>NUCLEOTIDE SEQUENCE</scope>
    <source>
        <strain evidence="6">DIVA3 518/3/11/1/6</strain>
    </source>
</reference>
<feature type="compositionally biased region" description="Basic and acidic residues" evidence="4">
    <location>
        <begin position="199"/>
        <end position="209"/>
    </location>
</feature>
<dbReference type="Pfam" id="PF12796">
    <property type="entry name" value="Ank_2"/>
    <property type="match status" value="1"/>
</dbReference>
<dbReference type="PANTHER" id="PTHR24173">
    <property type="entry name" value="ANKYRIN REPEAT CONTAINING"/>
    <property type="match status" value="1"/>
</dbReference>
<feature type="signal peptide" evidence="5">
    <location>
        <begin position="1"/>
        <end position="17"/>
    </location>
</feature>
<accession>A0A7S4IGQ3</accession>
<organism evidence="6">
    <name type="scientific">Vannella robusta</name>
    <dbReference type="NCBI Taxonomy" id="1487602"/>
    <lineage>
        <taxon>Eukaryota</taxon>
        <taxon>Amoebozoa</taxon>
        <taxon>Discosea</taxon>
        <taxon>Flabellinia</taxon>
        <taxon>Vannellidae</taxon>
        <taxon>Vannella</taxon>
    </lineage>
</organism>
<keyword evidence="5" id="KW-0732">Signal</keyword>
<evidence type="ECO:0000256" key="1">
    <source>
        <dbReference type="ARBA" id="ARBA00022737"/>
    </source>
</evidence>
<evidence type="ECO:0000256" key="2">
    <source>
        <dbReference type="ARBA" id="ARBA00023043"/>
    </source>
</evidence>
<protein>
    <submittedName>
        <fullName evidence="6">Uncharacterized protein</fullName>
    </submittedName>
</protein>
<feature type="region of interest" description="Disordered" evidence="4">
    <location>
        <begin position="199"/>
        <end position="231"/>
    </location>
</feature>
<feature type="chain" id="PRO_5031462444" evidence="5">
    <location>
        <begin position="18"/>
        <end position="419"/>
    </location>
</feature>
<dbReference type="Pfam" id="PF00023">
    <property type="entry name" value="Ank"/>
    <property type="match status" value="1"/>
</dbReference>